<proteinExistence type="predicted"/>
<keyword evidence="6" id="KW-1185">Reference proteome</keyword>
<feature type="chain" id="PRO_5036118883" evidence="2">
    <location>
        <begin position="22"/>
        <end position="558"/>
    </location>
</feature>
<protein>
    <submittedName>
        <fullName evidence="4">Uncharacterized protein</fullName>
    </submittedName>
</protein>
<feature type="signal peptide" evidence="2">
    <location>
        <begin position="1"/>
        <end position="21"/>
    </location>
</feature>
<dbReference type="STRING" id="1555241.A0A4P9X9C1"/>
<dbReference type="EMBL" id="ML014158">
    <property type="protein sequence ID" value="RKP01898.1"/>
    <property type="molecule type" value="Genomic_DNA"/>
</dbReference>
<evidence type="ECO:0000313" key="4">
    <source>
        <dbReference type="EMBL" id="RKP01898.1"/>
    </source>
</evidence>
<dbReference type="Proteomes" id="UP000268535">
    <property type="component" value="Unassembled WGS sequence"/>
</dbReference>
<feature type="region of interest" description="Disordered" evidence="1">
    <location>
        <begin position="448"/>
        <end position="485"/>
    </location>
</feature>
<reference evidence="5 6" key="1">
    <citation type="journal article" date="2018" name="Nat. Microbiol.">
        <title>Leveraging single-cell genomics to expand the fungal tree of life.</title>
        <authorList>
            <person name="Ahrendt S.R."/>
            <person name="Quandt C.A."/>
            <person name="Ciobanu D."/>
            <person name="Clum A."/>
            <person name="Salamov A."/>
            <person name="Andreopoulos B."/>
            <person name="Cheng J.F."/>
            <person name="Woyke T."/>
            <person name="Pelin A."/>
            <person name="Henrissat B."/>
            <person name="Reynolds N.K."/>
            <person name="Benny G.L."/>
            <person name="Smith M.E."/>
            <person name="James T.Y."/>
            <person name="Grigoriev I.V."/>
        </authorList>
    </citation>
    <scope>NUCLEOTIDE SEQUENCE [LARGE SCALE GENOMIC DNA]</scope>
    <source>
        <strain evidence="5 6">ATCC 52028</strain>
    </source>
</reference>
<reference evidence="4" key="2">
    <citation type="submission" date="2018-04" db="EMBL/GenBank/DDBJ databases">
        <title>Leveraging single-cell genomics to expand the Fungal Tree of Life.</title>
        <authorList>
            <consortium name="DOE Joint Genome Institute"/>
            <person name="Ahrendt S.R."/>
            <person name="Quandt C.A."/>
            <person name="Ciobanu D."/>
            <person name="Clum A."/>
            <person name="Salamov A."/>
            <person name="Andreopoulos B."/>
            <person name="Cheng J.-F."/>
            <person name="Woyke T."/>
            <person name="Pelin A."/>
            <person name="Henrissat B."/>
            <person name="Benny G.L."/>
            <person name="Smith M.E."/>
            <person name="James T.Y."/>
            <person name="Grigoriev I.V."/>
        </authorList>
    </citation>
    <scope>NUCLEOTIDE SEQUENCE</scope>
    <source>
        <strain evidence="4">ATCC 52028</strain>
    </source>
</reference>
<evidence type="ECO:0000313" key="3">
    <source>
        <dbReference type="EMBL" id="RKO96636.1"/>
    </source>
</evidence>
<feature type="region of interest" description="Disordered" evidence="1">
    <location>
        <begin position="166"/>
        <end position="189"/>
    </location>
</feature>
<evidence type="ECO:0000256" key="1">
    <source>
        <dbReference type="SAM" id="MobiDB-lite"/>
    </source>
</evidence>
<dbReference type="Proteomes" id="UP000274922">
    <property type="component" value="Unassembled WGS sequence"/>
</dbReference>
<accession>A0A4P9X9C1</accession>
<name>A0A4P9X9C1_9FUNG</name>
<evidence type="ECO:0000313" key="6">
    <source>
        <dbReference type="Proteomes" id="UP000274922"/>
    </source>
</evidence>
<evidence type="ECO:0000256" key="2">
    <source>
        <dbReference type="SAM" id="SignalP"/>
    </source>
</evidence>
<keyword evidence="2" id="KW-0732">Signal</keyword>
<sequence>MKVTLLSTAAAALAIVAGVSAQGAYNYGYSSPEEPESPAPSTYQDETPPPPAEQSQEQAPMMVPTPTETPMQDSYRGSMPRETYGPPATEMLPTATESYVATPVVFTRRRCRSKIYSTPYSTYAMAVPTYTVTAYETEMPSPDIEVMPTMVPQVTPYTGRLPDYQPEYPAPSYDHYGSEPAPAPAPAPAPPMPEISVLPKMEMPPQQYVNVGGYGSAPVETPNLPPPQENGSVGGYGSAPVESPDIFEDAPPMPTEYTPDMDHYGTTVSPPPMDTSPEMTYYDEMLVPSYGSPHDFGYDMMPEDQPAPDLSSTYATDTVVGPDAEAPMPEYDEMMVFGSIDTVTMTSEYYPPEVSAMPVDYGSMVGGYGSIVEIPIDDDASAMAYGSPPPEASALPSGSYSDTIEGYAPRPVNLVDQHDGYDATGPISVEILPDGETHADTSYTAVIEPTTDGYSEPPPSYSDSVPSYSEPPPSYSEPSPSFTDSADVVTVSEPATTPEGYSEPAAAYTAAPVPDVAIPVSPVDTSSYGSVDPIDTTMINSSVIATDGAGTDANAMAL</sequence>
<dbReference type="AlphaFoldDB" id="A0A4P9X9C1"/>
<evidence type="ECO:0000313" key="5">
    <source>
        <dbReference type="Proteomes" id="UP000268535"/>
    </source>
</evidence>
<feature type="region of interest" description="Disordered" evidence="1">
    <location>
        <begin position="27"/>
        <end position="77"/>
    </location>
</feature>
<gene>
    <name evidence="3" type="ORF">CAUPRSCDRAFT_11675</name>
    <name evidence="4" type="ORF">CXG81DRAFT_18397</name>
</gene>
<feature type="compositionally biased region" description="Low complexity" evidence="1">
    <location>
        <begin position="53"/>
        <end position="71"/>
    </location>
</feature>
<reference evidence="3" key="3">
    <citation type="submission" date="2018-08" db="EMBL/GenBank/DDBJ databases">
        <title>Leveraging single-cell genomics to expand the Fungal Tree of Life.</title>
        <authorList>
            <consortium name="DOE Joint Genome Institute"/>
            <person name="Ahrendt S.R."/>
            <person name="Quandt C.A."/>
            <person name="Ciobanu D."/>
            <person name="Clum A."/>
            <person name="Salamov A."/>
            <person name="Andreopoulos B."/>
            <person name="Cheng J.-F."/>
            <person name="Woyke T."/>
            <person name="Pelin A."/>
            <person name="Henrissat B."/>
            <person name="Reynolds N."/>
            <person name="Benny G.L."/>
            <person name="Smith M.E."/>
            <person name="James T.Y."/>
            <person name="Grigoriev I.V."/>
        </authorList>
    </citation>
    <scope>NUCLEOTIDE SEQUENCE</scope>
    <source>
        <strain evidence="3">ATCC 52028</strain>
    </source>
</reference>
<dbReference type="EMBL" id="ML009752">
    <property type="protein sequence ID" value="RKO96636.1"/>
    <property type="molecule type" value="Genomic_DNA"/>
</dbReference>
<organism evidence="4 6">
    <name type="scientific">Caulochytrium protostelioides</name>
    <dbReference type="NCBI Taxonomy" id="1555241"/>
    <lineage>
        <taxon>Eukaryota</taxon>
        <taxon>Fungi</taxon>
        <taxon>Fungi incertae sedis</taxon>
        <taxon>Chytridiomycota</taxon>
        <taxon>Chytridiomycota incertae sedis</taxon>
        <taxon>Chytridiomycetes</taxon>
        <taxon>Caulochytriales</taxon>
        <taxon>Caulochytriaceae</taxon>
        <taxon>Caulochytrium</taxon>
    </lineage>
</organism>